<gene>
    <name evidence="2" type="ORF">CMASS_04035</name>
</gene>
<evidence type="ECO:0000256" key="1">
    <source>
        <dbReference type="SAM" id="Phobius"/>
    </source>
</evidence>
<protein>
    <submittedName>
        <fullName evidence="2">Uncharacterized protein</fullName>
    </submittedName>
</protein>
<keyword evidence="1" id="KW-0812">Transmembrane</keyword>
<feature type="transmembrane region" description="Helical" evidence="1">
    <location>
        <begin position="123"/>
        <end position="144"/>
    </location>
</feature>
<feature type="transmembrane region" description="Helical" evidence="1">
    <location>
        <begin position="58"/>
        <end position="74"/>
    </location>
</feature>
<dbReference type="Proteomes" id="UP001220064">
    <property type="component" value="Chromosome"/>
</dbReference>
<feature type="transmembrane region" description="Helical" evidence="1">
    <location>
        <begin position="94"/>
        <end position="111"/>
    </location>
</feature>
<name>A0ABY7U6D1_9CORY</name>
<proteinExistence type="predicted"/>
<accession>A0ABY7U6D1</accession>
<reference evidence="2 3" key="1">
    <citation type="submission" date="2020-10" db="EMBL/GenBank/DDBJ databases">
        <title>Complete genome sequence of Corynebacterium massiliense DSM 45435, type strain of Corynebacterium massiliense.</title>
        <authorList>
            <person name="Busche T."/>
            <person name="Kalinowski J."/>
            <person name="Ruckert C."/>
        </authorList>
    </citation>
    <scope>NUCLEOTIDE SEQUENCE [LARGE SCALE GENOMIC DNA]</scope>
    <source>
        <strain evidence="2 3">DSM 45435</strain>
    </source>
</reference>
<evidence type="ECO:0000313" key="2">
    <source>
        <dbReference type="EMBL" id="WCZ32258.1"/>
    </source>
</evidence>
<dbReference type="EMBL" id="CP063189">
    <property type="protein sequence ID" value="WCZ32258.1"/>
    <property type="molecule type" value="Genomic_DNA"/>
</dbReference>
<dbReference type="RefSeq" id="WP_022862544.1">
    <property type="nucleotide sequence ID" value="NZ_ATVG01000002.1"/>
</dbReference>
<keyword evidence="3" id="KW-1185">Reference proteome</keyword>
<sequence>MSLIKKFGDHYVALVEDNADDEYQASIEHKSNTVAVNAMYYGVLVSVALLAWGLPSELSLYSLLPIVVFAFLAVKNLWMRNYAPTPRPVIDKRTILPALLLLLVALAGWAFNIATGPGADSNALGSLGGSIVGSVIGVSVALIFTPRILHRQRKNDEERFNREIDAED</sequence>
<keyword evidence="1" id="KW-0472">Membrane</keyword>
<evidence type="ECO:0000313" key="3">
    <source>
        <dbReference type="Proteomes" id="UP001220064"/>
    </source>
</evidence>
<feature type="transmembrane region" description="Helical" evidence="1">
    <location>
        <begin position="34"/>
        <end position="52"/>
    </location>
</feature>
<keyword evidence="1" id="KW-1133">Transmembrane helix</keyword>
<organism evidence="2 3">
    <name type="scientific">Corynebacterium massiliense DSM 45435</name>
    <dbReference type="NCBI Taxonomy" id="1121364"/>
    <lineage>
        <taxon>Bacteria</taxon>
        <taxon>Bacillati</taxon>
        <taxon>Actinomycetota</taxon>
        <taxon>Actinomycetes</taxon>
        <taxon>Mycobacteriales</taxon>
        <taxon>Corynebacteriaceae</taxon>
        <taxon>Corynebacterium</taxon>
    </lineage>
</organism>